<dbReference type="GO" id="GO:0030042">
    <property type="term" value="P:actin filament depolymerization"/>
    <property type="evidence" value="ECO:0007669"/>
    <property type="project" value="InterPro"/>
</dbReference>
<gene>
    <name evidence="7" type="ORF">BDV29DRAFT_186261</name>
</gene>
<evidence type="ECO:0000313" key="8">
    <source>
        <dbReference type="Proteomes" id="UP000326565"/>
    </source>
</evidence>
<dbReference type="Gene3D" id="3.40.20.10">
    <property type="entry name" value="Severin"/>
    <property type="match status" value="1"/>
</dbReference>
<sequence>MASSIGLNDNCVNIFQELKLKKTHRYIIYGLSHDLKEIEVLKTSSSDSYDDFLSDLPETDCRWAVYDFIYEKDRQKRNKLVFISWSPEVAKIKQKMIFASSKEALRRALVGIEAEIQGTEYFEVAYESVLDKVSRGA</sequence>
<keyword evidence="8" id="KW-1185">Reference proteome</keyword>
<dbReference type="EMBL" id="ML732497">
    <property type="protein sequence ID" value="KAB8067376.1"/>
    <property type="molecule type" value="Genomic_DNA"/>
</dbReference>
<comment type="subcellular location">
    <subcellularLocation>
        <location evidence="1">Nucleus matrix</location>
    </subcellularLocation>
</comment>
<dbReference type="AlphaFoldDB" id="A0A5N5WGC8"/>
<name>A0A5N5WGC8_9EURO</name>
<evidence type="ECO:0000256" key="5">
    <source>
        <dbReference type="ARBA" id="ARBA00032427"/>
    </source>
</evidence>
<dbReference type="CDD" id="cd11286">
    <property type="entry name" value="ADF_cofilin_like"/>
    <property type="match status" value="1"/>
</dbReference>
<proteinExistence type="inferred from homology"/>
<accession>A0A5N5WGC8</accession>
<dbReference type="InterPro" id="IPR017904">
    <property type="entry name" value="ADF/Cofilin"/>
</dbReference>
<dbReference type="Pfam" id="PF00241">
    <property type="entry name" value="Cofilin_ADF"/>
    <property type="match status" value="1"/>
</dbReference>
<evidence type="ECO:0000256" key="1">
    <source>
        <dbReference type="ARBA" id="ARBA00004109"/>
    </source>
</evidence>
<comment type="similarity">
    <text evidence="2">Belongs to the actin-binding proteins ADF family.</text>
</comment>
<keyword evidence="4" id="KW-0009">Actin-binding</keyword>
<dbReference type="GO" id="GO:0003779">
    <property type="term" value="F:actin binding"/>
    <property type="evidence" value="ECO:0007669"/>
    <property type="project" value="UniProtKB-KW"/>
</dbReference>
<dbReference type="PANTHER" id="PTHR11913">
    <property type="entry name" value="COFILIN-RELATED"/>
    <property type="match status" value="1"/>
</dbReference>
<dbReference type="GO" id="GO:0016363">
    <property type="term" value="C:nuclear matrix"/>
    <property type="evidence" value="ECO:0007669"/>
    <property type="project" value="UniProtKB-SubCell"/>
</dbReference>
<dbReference type="PRINTS" id="PR00006">
    <property type="entry name" value="COFILIN"/>
</dbReference>
<dbReference type="GO" id="GO:0015629">
    <property type="term" value="C:actin cytoskeleton"/>
    <property type="evidence" value="ECO:0007669"/>
    <property type="project" value="InterPro"/>
</dbReference>
<dbReference type="Proteomes" id="UP000326565">
    <property type="component" value="Unassembled WGS sequence"/>
</dbReference>
<dbReference type="InterPro" id="IPR029006">
    <property type="entry name" value="ADF-H/Gelsolin-like_dom_sf"/>
</dbReference>
<feature type="domain" description="ADF-H" evidence="6">
    <location>
        <begin position="2"/>
        <end position="134"/>
    </location>
</feature>
<reference evidence="7 8" key="1">
    <citation type="submission" date="2019-04" db="EMBL/GenBank/DDBJ databases">
        <title>Friends and foes A comparative genomics study of 23 Aspergillus species from section Flavi.</title>
        <authorList>
            <consortium name="DOE Joint Genome Institute"/>
            <person name="Kjaerbolling I."/>
            <person name="Vesth T."/>
            <person name="Frisvad J.C."/>
            <person name="Nybo J.L."/>
            <person name="Theobald S."/>
            <person name="Kildgaard S."/>
            <person name="Isbrandt T."/>
            <person name="Kuo A."/>
            <person name="Sato A."/>
            <person name="Lyhne E.K."/>
            <person name="Kogle M.E."/>
            <person name="Wiebenga A."/>
            <person name="Kun R.S."/>
            <person name="Lubbers R.J."/>
            <person name="Makela M.R."/>
            <person name="Barry K."/>
            <person name="Chovatia M."/>
            <person name="Clum A."/>
            <person name="Daum C."/>
            <person name="Haridas S."/>
            <person name="He G."/>
            <person name="LaButti K."/>
            <person name="Lipzen A."/>
            <person name="Mondo S."/>
            <person name="Riley R."/>
            <person name="Salamov A."/>
            <person name="Simmons B.A."/>
            <person name="Magnuson J.K."/>
            <person name="Henrissat B."/>
            <person name="Mortensen U.H."/>
            <person name="Larsen T.O."/>
            <person name="Devries R.P."/>
            <person name="Grigoriev I.V."/>
            <person name="Machida M."/>
            <person name="Baker S.E."/>
            <person name="Andersen M.R."/>
        </authorList>
    </citation>
    <scope>NUCLEOTIDE SEQUENCE [LARGE SCALE GENOMIC DNA]</scope>
    <source>
        <strain evidence="7 8">CBS 151.66</strain>
    </source>
</reference>
<dbReference type="PROSITE" id="PS51263">
    <property type="entry name" value="ADF_H"/>
    <property type="match status" value="1"/>
</dbReference>
<evidence type="ECO:0000259" key="6">
    <source>
        <dbReference type="PROSITE" id="PS51263"/>
    </source>
</evidence>
<evidence type="ECO:0000256" key="3">
    <source>
        <dbReference type="ARBA" id="ARBA00015630"/>
    </source>
</evidence>
<dbReference type="SUPFAM" id="SSF55753">
    <property type="entry name" value="Actin depolymerizing proteins"/>
    <property type="match status" value="1"/>
</dbReference>
<dbReference type="InterPro" id="IPR002108">
    <property type="entry name" value="ADF-H"/>
</dbReference>
<evidence type="ECO:0000256" key="2">
    <source>
        <dbReference type="ARBA" id="ARBA00006844"/>
    </source>
</evidence>
<evidence type="ECO:0000256" key="4">
    <source>
        <dbReference type="ARBA" id="ARBA00023203"/>
    </source>
</evidence>
<evidence type="ECO:0000313" key="7">
    <source>
        <dbReference type="EMBL" id="KAB8067376.1"/>
    </source>
</evidence>
<organism evidence="7 8">
    <name type="scientific">Aspergillus leporis</name>
    <dbReference type="NCBI Taxonomy" id="41062"/>
    <lineage>
        <taxon>Eukaryota</taxon>
        <taxon>Fungi</taxon>
        <taxon>Dikarya</taxon>
        <taxon>Ascomycota</taxon>
        <taxon>Pezizomycotina</taxon>
        <taxon>Eurotiomycetes</taxon>
        <taxon>Eurotiomycetidae</taxon>
        <taxon>Eurotiales</taxon>
        <taxon>Aspergillaceae</taxon>
        <taxon>Aspergillus</taxon>
        <taxon>Aspergillus subgen. Circumdati</taxon>
    </lineage>
</organism>
<dbReference type="OrthoDB" id="10249245at2759"/>
<protein>
    <recommendedName>
        <fullName evidence="3">Cofilin</fullName>
    </recommendedName>
    <alternativeName>
        <fullName evidence="5">Actin-depolymerizing factor 1</fullName>
    </alternativeName>
</protein>
<dbReference type="SMART" id="SM00102">
    <property type="entry name" value="ADF"/>
    <property type="match status" value="1"/>
</dbReference>